<reference evidence="2" key="2">
    <citation type="journal article" date="2021" name="PeerJ">
        <title>Extensive microbial diversity within the chicken gut microbiome revealed by metagenomics and culture.</title>
        <authorList>
            <person name="Gilroy R."/>
            <person name="Ravi A."/>
            <person name="Getino M."/>
            <person name="Pursley I."/>
            <person name="Horton D.L."/>
            <person name="Alikhan N.F."/>
            <person name="Baker D."/>
            <person name="Gharbi K."/>
            <person name="Hall N."/>
            <person name="Watson M."/>
            <person name="Adriaenssens E.M."/>
            <person name="Foster-Nyarko E."/>
            <person name="Jarju S."/>
            <person name="Secka A."/>
            <person name="Antonio M."/>
            <person name="Oren A."/>
            <person name="Chaudhuri R.R."/>
            <person name="La Ragione R."/>
            <person name="Hildebrand F."/>
            <person name="Pallen M.J."/>
        </authorList>
    </citation>
    <scope>NUCLEOTIDE SEQUENCE</scope>
    <source>
        <strain evidence="2">USAMLcec3-3695</strain>
    </source>
</reference>
<dbReference type="Proteomes" id="UP000824109">
    <property type="component" value="Unassembled WGS sequence"/>
</dbReference>
<accession>A0A9D1MBX1</accession>
<protein>
    <submittedName>
        <fullName evidence="2">Uncharacterized protein</fullName>
    </submittedName>
</protein>
<evidence type="ECO:0000313" key="2">
    <source>
        <dbReference type="EMBL" id="HIU57258.1"/>
    </source>
</evidence>
<evidence type="ECO:0000313" key="3">
    <source>
        <dbReference type="Proteomes" id="UP000824109"/>
    </source>
</evidence>
<sequence length="50" mass="5186">MKKVALSVIAALFITIIIPLVIVEVFKPDGNAESSEGNMPAVTAAAEQTS</sequence>
<evidence type="ECO:0000256" key="1">
    <source>
        <dbReference type="SAM" id="MobiDB-lite"/>
    </source>
</evidence>
<reference evidence="2" key="1">
    <citation type="submission" date="2020-10" db="EMBL/GenBank/DDBJ databases">
        <authorList>
            <person name="Gilroy R."/>
        </authorList>
    </citation>
    <scope>NUCLEOTIDE SEQUENCE</scope>
    <source>
        <strain evidence="2">USAMLcec3-3695</strain>
    </source>
</reference>
<dbReference type="EMBL" id="DVNB01000056">
    <property type="protein sequence ID" value="HIU57258.1"/>
    <property type="molecule type" value="Genomic_DNA"/>
</dbReference>
<comment type="caution">
    <text evidence="2">The sequence shown here is derived from an EMBL/GenBank/DDBJ whole genome shotgun (WGS) entry which is preliminary data.</text>
</comment>
<name>A0A9D1MBX1_9FIRM</name>
<gene>
    <name evidence="2" type="ORF">IAA61_05540</name>
</gene>
<organism evidence="2 3">
    <name type="scientific">Candidatus Ornithomonoglobus merdipullorum</name>
    <dbReference type="NCBI Taxonomy" id="2840895"/>
    <lineage>
        <taxon>Bacteria</taxon>
        <taxon>Bacillati</taxon>
        <taxon>Bacillota</taxon>
        <taxon>Clostridia</taxon>
        <taxon>Candidatus Ornithomonoglobus</taxon>
    </lineage>
</organism>
<dbReference type="AlphaFoldDB" id="A0A9D1MBX1"/>
<proteinExistence type="predicted"/>
<feature type="region of interest" description="Disordered" evidence="1">
    <location>
        <begin position="31"/>
        <end position="50"/>
    </location>
</feature>